<dbReference type="SUPFAM" id="SSF56281">
    <property type="entry name" value="Metallo-hydrolase/oxidoreductase"/>
    <property type="match status" value="1"/>
</dbReference>
<gene>
    <name evidence="2" type="ORF">DI555_15035</name>
</gene>
<dbReference type="InterPro" id="IPR029228">
    <property type="entry name" value="Alkyl_sulf_dimr"/>
</dbReference>
<accession>A0A2W5QGK2</accession>
<sequence>MPSADRVKDSGPKLAGLVRSGDEQAEAIAITDFVFQANDISNAYLVTTAEGDVMINTGFMDNAERTKRLLTPPRTGPLAFIILTQSHADHFGGVPEFLEDGTQVVGGPGFNEALSDMMDLQPFFGPRSGKLWGSTLKRGGSPKPAPNVVPDILVDRRLTIDLGGRTFELISTPEGETIDALTVWMPREKIAFTGNVFGPVWLSMPFLNTLRGDKPRLVRNYLKSLETIRDLGAEIVVTGHGEAIRGADRIRADLDRMHAAVSYVRDYTLEGMKAGKDVHTLMREFAWPEGLEIGEFHGKAAWAVKSIWREYSGWLHYEDGTTALYGVPRSSVDADLVELAGGAAKLAERAQAKLDAGAPLEAVHLTDIALAGEPDNVAALTVRKAAHEALLAASGGKNLSETMWLRSEIGAMEAKLSD</sequence>
<dbReference type="GO" id="GO:0046983">
    <property type="term" value="F:protein dimerization activity"/>
    <property type="evidence" value="ECO:0007669"/>
    <property type="project" value="InterPro"/>
</dbReference>
<reference evidence="2 3" key="1">
    <citation type="submission" date="2017-08" db="EMBL/GenBank/DDBJ databases">
        <title>Infants hospitalized years apart are colonized by the same room-sourced microbial strains.</title>
        <authorList>
            <person name="Brooks B."/>
            <person name="Olm M.R."/>
            <person name="Firek B.A."/>
            <person name="Baker R."/>
            <person name="Thomas B.C."/>
            <person name="Morowitz M.J."/>
            <person name="Banfield J.F."/>
        </authorList>
    </citation>
    <scope>NUCLEOTIDE SEQUENCE [LARGE SCALE GENOMIC DNA]</scope>
    <source>
        <strain evidence="2">S2_005_002_R2_33</strain>
    </source>
</reference>
<organism evidence="2 3">
    <name type="scientific">Novosphingobium pentaromativorans</name>
    <dbReference type="NCBI Taxonomy" id="205844"/>
    <lineage>
        <taxon>Bacteria</taxon>
        <taxon>Pseudomonadati</taxon>
        <taxon>Pseudomonadota</taxon>
        <taxon>Alphaproteobacteria</taxon>
        <taxon>Sphingomonadales</taxon>
        <taxon>Sphingomonadaceae</taxon>
        <taxon>Novosphingobium</taxon>
    </lineage>
</organism>
<dbReference type="Proteomes" id="UP000249082">
    <property type="component" value="Unassembled WGS sequence"/>
</dbReference>
<dbReference type="AlphaFoldDB" id="A0A2W5QGK2"/>
<comment type="caution">
    <text evidence="2">The sequence shown here is derived from an EMBL/GenBank/DDBJ whole genome shotgun (WGS) entry which is preliminary data.</text>
</comment>
<dbReference type="GO" id="GO:0016787">
    <property type="term" value="F:hydrolase activity"/>
    <property type="evidence" value="ECO:0007669"/>
    <property type="project" value="UniProtKB-KW"/>
</dbReference>
<evidence type="ECO:0000313" key="2">
    <source>
        <dbReference type="EMBL" id="PZQ53793.1"/>
    </source>
</evidence>
<dbReference type="Gene3D" id="3.60.15.30">
    <property type="entry name" value="Metallo-beta-lactamase domain"/>
    <property type="match status" value="1"/>
</dbReference>
<dbReference type="PANTHER" id="PTHR43223:SF2">
    <property type="entry name" value="METALLO-BETA-LACTAMASE DOMAIN-CONTAINING PROTEIN"/>
    <property type="match status" value="1"/>
</dbReference>
<dbReference type="InterPro" id="IPR038536">
    <property type="entry name" value="Alkyl/aryl-sulf_dimr_sf"/>
</dbReference>
<evidence type="ECO:0000313" key="3">
    <source>
        <dbReference type="Proteomes" id="UP000249082"/>
    </source>
</evidence>
<dbReference type="InterPro" id="IPR052195">
    <property type="entry name" value="Bact_Alkyl/Aryl-Sulfatase"/>
</dbReference>
<keyword evidence="2" id="KW-0378">Hydrolase</keyword>
<dbReference type="PANTHER" id="PTHR43223">
    <property type="entry name" value="ALKYL/ARYL-SULFATASE"/>
    <property type="match status" value="1"/>
</dbReference>
<dbReference type="InterPro" id="IPR036866">
    <property type="entry name" value="RibonucZ/Hydroxyglut_hydro"/>
</dbReference>
<dbReference type="InterPro" id="IPR001279">
    <property type="entry name" value="Metallo-B-lactamas"/>
</dbReference>
<dbReference type="Gene3D" id="1.25.40.880">
    <property type="entry name" value="Alkyl sulfatase, dimerisation domain"/>
    <property type="match status" value="1"/>
</dbReference>
<dbReference type="EMBL" id="QFPX01000012">
    <property type="protein sequence ID" value="PZQ53793.1"/>
    <property type="molecule type" value="Genomic_DNA"/>
</dbReference>
<dbReference type="Pfam" id="PF14863">
    <property type="entry name" value="Alkyl_sulf_dimr"/>
    <property type="match status" value="1"/>
</dbReference>
<dbReference type="SMART" id="SM00849">
    <property type="entry name" value="Lactamase_B"/>
    <property type="match status" value="1"/>
</dbReference>
<feature type="domain" description="Metallo-beta-lactamase" evidence="1">
    <location>
        <begin position="40"/>
        <end position="240"/>
    </location>
</feature>
<protein>
    <submittedName>
        <fullName evidence="2">MBL fold metallo-hydrolase</fullName>
    </submittedName>
</protein>
<name>A0A2W5QGK2_9SPHN</name>
<proteinExistence type="predicted"/>
<dbReference type="Pfam" id="PF00753">
    <property type="entry name" value="Lactamase_B"/>
    <property type="match status" value="1"/>
</dbReference>
<evidence type="ECO:0000259" key="1">
    <source>
        <dbReference type="SMART" id="SM00849"/>
    </source>
</evidence>